<evidence type="ECO:0000259" key="1">
    <source>
        <dbReference type="Pfam" id="PF00072"/>
    </source>
</evidence>
<dbReference type="AlphaFoldDB" id="A0A2T0WTC9"/>
<evidence type="ECO:0000313" key="2">
    <source>
        <dbReference type="EMBL" id="PRY89834.1"/>
    </source>
</evidence>
<proteinExistence type="predicted"/>
<accession>A0A2T0WTC9</accession>
<dbReference type="Pfam" id="PF00072">
    <property type="entry name" value="Response_reg"/>
    <property type="match status" value="1"/>
</dbReference>
<dbReference type="Proteomes" id="UP000238157">
    <property type="component" value="Unassembled WGS sequence"/>
</dbReference>
<comment type="caution">
    <text evidence="2">The sequence shown here is derived from an EMBL/GenBank/DDBJ whole genome shotgun (WGS) entry which is preliminary data.</text>
</comment>
<dbReference type="SUPFAM" id="SSF52172">
    <property type="entry name" value="CheY-like"/>
    <property type="match status" value="1"/>
</dbReference>
<keyword evidence="3" id="KW-1185">Reference proteome</keyword>
<protein>
    <submittedName>
        <fullName evidence="2">Response regulator receiver domain-containing protein</fullName>
    </submittedName>
</protein>
<dbReference type="EMBL" id="PVTR01000002">
    <property type="protein sequence ID" value="PRY89834.1"/>
    <property type="molecule type" value="Genomic_DNA"/>
</dbReference>
<dbReference type="GO" id="GO:0000160">
    <property type="term" value="P:phosphorelay signal transduction system"/>
    <property type="evidence" value="ECO:0007669"/>
    <property type="project" value="InterPro"/>
</dbReference>
<reference evidence="2 3" key="1">
    <citation type="submission" date="2018-03" db="EMBL/GenBank/DDBJ databases">
        <title>Genomic Encyclopedia of Archaeal and Bacterial Type Strains, Phase II (KMG-II): from individual species to whole genera.</title>
        <authorList>
            <person name="Goeker M."/>
        </authorList>
    </citation>
    <scope>NUCLEOTIDE SEQUENCE [LARGE SCALE GENOMIC DNA]</scope>
    <source>
        <strain evidence="2 3">DSM 27929</strain>
    </source>
</reference>
<dbReference type="Gene3D" id="3.40.50.2300">
    <property type="match status" value="1"/>
</dbReference>
<gene>
    <name evidence="2" type="ORF">CLW00_102310</name>
</gene>
<sequence length="127" mass="15141">MRHKFILWIDDMQNWSHIVTSNLSILATKYDINLVVLPQLNGEDLEQIFMMYPFDLIVMDYHMEPFNGDKYIAQIREEEHLDNIPILFYSQDQNVDLNNLIGSMRNVYVTNRASVEDRIKEFIFPNI</sequence>
<organism evidence="2 3">
    <name type="scientific">Mongoliibacter ruber</name>
    <dbReference type="NCBI Taxonomy" id="1750599"/>
    <lineage>
        <taxon>Bacteria</taxon>
        <taxon>Pseudomonadati</taxon>
        <taxon>Bacteroidota</taxon>
        <taxon>Cytophagia</taxon>
        <taxon>Cytophagales</taxon>
        <taxon>Cyclobacteriaceae</taxon>
        <taxon>Mongoliibacter</taxon>
    </lineage>
</organism>
<name>A0A2T0WTC9_9BACT</name>
<dbReference type="OrthoDB" id="9786548at2"/>
<dbReference type="InterPro" id="IPR001789">
    <property type="entry name" value="Sig_transdc_resp-reg_receiver"/>
</dbReference>
<dbReference type="InterPro" id="IPR011006">
    <property type="entry name" value="CheY-like_superfamily"/>
</dbReference>
<feature type="domain" description="Response regulatory" evidence="1">
    <location>
        <begin position="7"/>
        <end position="96"/>
    </location>
</feature>
<dbReference type="RefSeq" id="WP_106132514.1">
    <property type="nucleotide sequence ID" value="NZ_PVTR01000002.1"/>
</dbReference>
<evidence type="ECO:0000313" key="3">
    <source>
        <dbReference type="Proteomes" id="UP000238157"/>
    </source>
</evidence>